<evidence type="ECO:0000313" key="8">
    <source>
        <dbReference type="Proteomes" id="UP001597040"/>
    </source>
</evidence>
<sequence>MIENILNEFSFLMLWNGGVLFFILLGTVIYIALLPYERDHSIRKTMMFLAGTVILFITLGSPLNVLGRITFSSHIIQLVLLLLVTPPLLIKGFKMKVVHHLLSITMVKKLVHVITHPLVTISLFHLLFYGYHIPTVFDQVRVGYFSNYIYLVALLVAALLLWIPIISKERLTRNQKMRYVVITSLLFIPLSLILLLINESLYSIYTDVDLFITALELCLPELDTIPPDYFEALLPFSPAKEQKTGGGILLVSQLVIFSVLFSYIYKKRKIK</sequence>
<feature type="transmembrane region" description="Helical" evidence="6">
    <location>
        <begin position="12"/>
        <end position="34"/>
    </location>
</feature>
<proteinExistence type="predicted"/>
<organism evidence="7 8">
    <name type="scientific">Virgibacillus byunsanensis</name>
    <dbReference type="NCBI Taxonomy" id="570945"/>
    <lineage>
        <taxon>Bacteria</taxon>
        <taxon>Bacillati</taxon>
        <taxon>Bacillota</taxon>
        <taxon>Bacilli</taxon>
        <taxon>Bacillales</taxon>
        <taxon>Bacillaceae</taxon>
        <taxon>Virgibacillus</taxon>
    </lineage>
</organism>
<feature type="transmembrane region" description="Helical" evidence="6">
    <location>
        <begin position="71"/>
        <end position="90"/>
    </location>
</feature>
<reference evidence="8" key="1">
    <citation type="journal article" date="2019" name="Int. J. Syst. Evol. Microbiol.">
        <title>The Global Catalogue of Microorganisms (GCM) 10K type strain sequencing project: providing services to taxonomists for standard genome sequencing and annotation.</title>
        <authorList>
            <consortium name="The Broad Institute Genomics Platform"/>
            <consortium name="The Broad Institute Genome Sequencing Center for Infectious Disease"/>
            <person name="Wu L."/>
            <person name="Ma J."/>
        </authorList>
    </citation>
    <scope>NUCLEOTIDE SEQUENCE [LARGE SCALE GENOMIC DNA]</scope>
    <source>
        <strain evidence="8">CCUG 56754</strain>
    </source>
</reference>
<gene>
    <name evidence="7" type="ORF">ACFQ3N_18515</name>
</gene>
<evidence type="ECO:0000313" key="7">
    <source>
        <dbReference type="EMBL" id="MFD1040373.1"/>
    </source>
</evidence>
<keyword evidence="4 6" id="KW-1133">Transmembrane helix</keyword>
<feature type="transmembrane region" description="Helical" evidence="6">
    <location>
        <begin position="244"/>
        <end position="265"/>
    </location>
</feature>
<dbReference type="Proteomes" id="UP001597040">
    <property type="component" value="Unassembled WGS sequence"/>
</dbReference>
<keyword evidence="8" id="KW-1185">Reference proteome</keyword>
<evidence type="ECO:0000256" key="4">
    <source>
        <dbReference type="ARBA" id="ARBA00022989"/>
    </source>
</evidence>
<keyword evidence="2" id="KW-1003">Cell membrane</keyword>
<evidence type="ECO:0000256" key="1">
    <source>
        <dbReference type="ARBA" id="ARBA00004651"/>
    </source>
</evidence>
<keyword evidence="3 6" id="KW-0812">Transmembrane</keyword>
<name>A0ABW3LPM7_9BACI</name>
<protein>
    <submittedName>
        <fullName evidence="7">Cytochrome c oxidase assembly protein</fullName>
    </submittedName>
</protein>
<accession>A0ABW3LPM7</accession>
<dbReference type="InterPro" id="IPR019108">
    <property type="entry name" value="Caa3_assmbl_CtaG-rel"/>
</dbReference>
<dbReference type="EMBL" id="JBHTKJ010000069">
    <property type="protein sequence ID" value="MFD1040373.1"/>
    <property type="molecule type" value="Genomic_DNA"/>
</dbReference>
<dbReference type="RefSeq" id="WP_390364396.1">
    <property type="nucleotide sequence ID" value="NZ_JBHTKJ010000069.1"/>
</dbReference>
<dbReference type="Pfam" id="PF09678">
    <property type="entry name" value="Caa3_CtaG"/>
    <property type="match status" value="1"/>
</dbReference>
<feature type="transmembrane region" description="Helical" evidence="6">
    <location>
        <begin position="148"/>
        <end position="167"/>
    </location>
</feature>
<feature type="transmembrane region" description="Helical" evidence="6">
    <location>
        <begin position="110"/>
        <end position="128"/>
    </location>
</feature>
<evidence type="ECO:0000256" key="2">
    <source>
        <dbReference type="ARBA" id="ARBA00022475"/>
    </source>
</evidence>
<evidence type="ECO:0000256" key="6">
    <source>
        <dbReference type="SAM" id="Phobius"/>
    </source>
</evidence>
<feature type="transmembrane region" description="Helical" evidence="6">
    <location>
        <begin position="46"/>
        <end position="65"/>
    </location>
</feature>
<evidence type="ECO:0000256" key="5">
    <source>
        <dbReference type="ARBA" id="ARBA00023136"/>
    </source>
</evidence>
<keyword evidence="5 6" id="KW-0472">Membrane</keyword>
<evidence type="ECO:0000256" key="3">
    <source>
        <dbReference type="ARBA" id="ARBA00022692"/>
    </source>
</evidence>
<feature type="transmembrane region" description="Helical" evidence="6">
    <location>
        <begin position="179"/>
        <end position="197"/>
    </location>
</feature>
<comment type="subcellular location">
    <subcellularLocation>
        <location evidence="1">Cell membrane</location>
        <topology evidence="1">Multi-pass membrane protein</topology>
    </subcellularLocation>
</comment>
<comment type="caution">
    <text evidence="7">The sequence shown here is derived from an EMBL/GenBank/DDBJ whole genome shotgun (WGS) entry which is preliminary data.</text>
</comment>